<dbReference type="EMBL" id="QUTB01005245">
    <property type="protein sequence ID" value="RHY56718.1"/>
    <property type="molecule type" value="Genomic_DNA"/>
</dbReference>
<dbReference type="AlphaFoldDB" id="A0A3R7ATC7"/>
<sequence>MNSHVRWLEEVPPRMFNSNVTCDILLGFVRASFLKEVDDICKQRSLKLSIDIEGVKKQREAVGAEVGSTSVESVSPSSQDLGVKLEAQLEALLAISKSVKGSFRHVKLVGIMLDVDLQSANALDVVDESGQRLKLNDRPRDRAMDILKPRQVYQLVKLGVSGVQHELLQLDDATVAIVELQRHVLAHRHPFMG</sequence>
<comment type="caution">
    <text evidence="1">The sequence shown here is derived from an EMBL/GenBank/DDBJ whole genome shotgun (WGS) entry which is preliminary data.</text>
</comment>
<evidence type="ECO:0000313" key="2">
    <source>
        <dbReference type="Proteomes" id="UP000283543"/>
    </source>
</evidence>
<dbReference type="VEuPathDB" id="FungiDB:H257_08816"/>
<proteinExistence type="predicted"/>
<dbReference type="Proteomes" id="UP000283543">
    <property type="component" value="Unassembled WGS sequence"/>
</dbReference>
<protein>
    <submittedName>
        <fullName evidence="1">Uncharacterized protein</fullName>
    </submittedName>
</protein>
<organism evidence="1 2">
    <name type="scientific">Aphanomyces astaci</name>
    <name type="common">Crayfish plague agent</name>
    <dbReference type="NCBI Taxonomy" id="112090"/>
    <lineage>
        <taxon>Eukaryota</taxon>
        <taxon>Sar</taxon>
        <taxon>Stramenopiles</taxon>
        <taxon>Oomycota</taxon>
        <taxon>Saprolegniomycetes</taxon>
        <taxon>Saprolegniales</taxon>
        <taxon>Verrucalvaceae</taxon>
        <taxon>Aphanomyces</taxon>
    </lineage>
</organism>
<accession>A0A3R7ATC7</accession>
<reference evidence="1 2" key="1">
    <citation type="submission" date="2018-08" db="EMBL/GenBank/DDBJ databases">
        <title>Aphanomyces genome sequencing and annotation.</title>
        <authorList>
            <person name="Minardi D."/>
            <person name="Oidtmann B."/>
            <person name="Van Der Giezen M."/>
            <person name="Studholme D.J."/>
        </authorList>
    </citation>
    <scope>NUCLEOTIDE SEQUENCE [LARGE SCALE GENOMIC DNA]</scope>
    <source>
        <strain evidence="1 2">Si</strain>
    </source>
</reference>
<name>A0A3R7ATC7_APHAT</name>
<gene>
    <name evidence="1" type="ORF">DYB34_008371</name>
</gene>
<evidence type="ECO:0000313" key="1">
    <source>
        <dbReference type="EMBL" id="RHY56718.1"/>
    </source>
</evidence>